<protein>
    <submittedName>
        <fullName evidence="4">Aldehyde dehydrogenase (NADP(+))</fullName>
    </submittedName>
</protein>
<dbReference type="Pfam" id="PF00171">
    <property type="entry name" value="Aldedh"/>
    <property type="match status" value="2"/>
</dbReference>
<feature type="domain" description="Aldehyde dehydrogenase" evidence="3">
    <location>
        <begin position="8"/>
        <end position="286"/>
    </location>
</feature>
<organism evidence="4 5">
    <name type="scientific">Kitasatospora paranensis</name>
    <dbReference type="NCBI Taxonomy" id="258053"/>
    <lineage>
        <taxon>Bacteria</taxon>
        <taxon>Bacillati</taxon>
        <taxon>Actinomycetota</taxon>
        <taxon>Actinomycetes</taxon>
        <taxon>Kitasatosporales</taxon>
        <taxon>Streptomycetaceae</taxon>
        <taxon>Kitasatospora</taxon>
    </lineage>
</organism>
<dbReference type="Gene3D" id="3.40.309.10">
    <property type="entry name" value="Aldehyde Dehydrogenase, Chain A, domain 2"/>
    <property type="match status" value="1"/>
</dbReference>
<dbReference type="InterPro" id="IPR016162">
    <property type="entry name" value="Ald_DH_N"/>
</dbReference>
<keyword evidence="5" id="KW-1185">Reference proteome</keyword>
<dbReference type="InterPro" id="IPR015590">
    <property type="entry name" value="Aldehyde_DH_dom"/>
</dbReference>
<dbReference type="Proteomes" id="UP001596435">
    <property type="component" value="Unassembled WGS sequence"/>
</dbReference>
<dbReference type="RefSeq" id="WP_380231710.1">
    <property type="nucleotide sequence ID" value="NZ_JBHTAJ010000040.1"/>
</dbReference>
<evidence type="ECO:0000313" key="5">
    <source>
        <dbReference type="Proteomes" id="UP001596435"/>
    </source>
</evidence>
<feature type="region of interest" description="Disordered" evidence="2">
    <location>
        <begin position="458"/>
        <end position="484"/>
    </location>
</feature>
<comment type="caution">
    <text evidence="4">The sequence shown here is derived from an EMBL/GenBank/DDBJ whole genome shotgun (WGS) entry which is preliminary data.</text>
</comment>
<dbReference type="InterPro" id="IPR050740">
    <property type="entry name" value="Aldehyde_DH_Superfamily"/>
</dbReference>
<dbReference type="InterPro" id="IPR044151">
    <property type="entry name" value="ALDH_KGSADH"/>
</dbReference>
<evidence type="ECO:0000256" key="1">
    <source>
        <dbReference type="ARBA" id="ARBA00023002"/>
    </source>
</evidence>
<proteinExistence type="predicted"/>
<accession>A0ABW2G1F9</accession>
<evidence type="ECO:0000313" key="4">
    <source>
        <dbReference type="EMBL" id="MFC7182042.1"/>
    </source>
</evidence>
<keyword evidence="1" id="KW-0560">Oxidoreductase</keyword>
<feature type="domain" description="Aldehyde dehydrogenase" evidence="3">
    <location>
        <begin position="338"/>
        <end position="422"/>
    </location>
</feature>
<evidence type="ECO:0000256" key="2">
    <source>
        <dbReference type="SAM" id="MobiDB-lite"/>
    </source>
</evidence>
<evidence type="ECO:0000259" key="3">
    <source>
        <dbReference type="Pfam" id="PF00171"/>
    </source>
</evidence>
<name>A0ABW2G1F9_9ACTN</name>
<dbReference type="SUPFAM" id="SSF53720">
    <property type="entry name" value="ALDH-like"/>
    <property type="match status" value="1"/>
</dbReference>
<dbReference type="InterPro" id="IPR016161">
    <property type="entry name" value="Ald_DH/histidinol_DH"/>
</dbReference>
<dbReference type="PANTHER" id="PTHR43353:SF3">
    <property type="entry name" value="ALDEHYDE DEHYDROGENASE-RELATED"/>
    <property type="match status" value="1"/>
</dbReference>
<sequence>MSPLPSSSAASAAEAALAAAPALATLPLPRRAALLHGLSQALGDHAVHLASVADEETRLGTQRLKGEIDRTRVQLEMFADVVEDGGFLDAVIDHADPAARPAPRPDLRRMLVPLGPVAVFSASNFPFAFSVLGGDTASALAAGCPVVVKAHEGHPHLSDLTARLAADVLPAGVLSVVHGREAGRALVTDPEIRAVGFTGSTAGGRALFDLAAARPDPIPFYGELGSLNPVVVTPAAHAARGADLAREFAASATLGQGQFCTKPGLLFLPDGNGLEDALREEFASRAPAPLLGEWIADAYRSTLAALAALPAVRPLHHPPHPADPRHAAPALLATTADALRTSPALLEECFGPAALVVTYPTREDLLETLRALPGGLTATVQGEESEDEELFHALTAALRTGRLVWNGWPTGVAVTAAMHHGGPWPATTSPLHTSVGTRAITRWLRPIAYQNAPDAFLPPPLREGNPWGVPREVNLPGRLRGPRD</sequence>
<dbReference type="Gene3D" id="3.40.605.10">
    <property type="entry name" value="Aldehyde Dehydrogenase, Chain A, domain 1"/>
    <property type="match status" value="1"/>
</dbReference>
<gene>
    <name evidence="4" type="ORF">ACFQMG_21050</name>
</gene>
<dbReference type="EMBL" id="JBHTAJ010000040">
    <property type="protein sequence ID" value="MFC7182042.1"/>
    <property type="molecule type" value="Genomic_DNA"/>
</dbReference>
<dbReference type="PANTHER" id="PTHR43353">
    <property type="entry name" value="SUCCINATE-SEMIALDEHYDE DEHYDROGENASE, MITOCHONDRIAL"/>
    <property type="match status" value="1"/>
</dbReference>
<dbReference type="CDD" id="cd07129">
    <property type="entry name" value="ALDH_KGSADH"/>
    <property type="match status" value="1"/>
</dbReference>
<reference evidence="5" key="1">
    <citation type="journal article" date="2019" name="Int. J. Syst. Evol. Microbiol.">
        <title>The Global Catalogue of Microorganisms (GCM) 10K type strain sequencing project: providing services to taxonomists for standard genome sequencing and annotation.</title>
        <authorList>
            <consortium name="The Broad Institute Genomics Platform"/>
            <consortium name="The Broad Institute Genome Sequencing Center for Infectious Disease"/>
            <person name="Wu L."/>
            <person name="Ma J."/>
        </authorList>
    </citation>
    <scope>NUCLEOTIDE SEQUENCE [LARGE SCALE GENOMIC DNA]</scope>
    <source>
        <strain evidence="5">CGMCC 1.12859</strain>
    </source>
</reference>
<dbReference type="InterPro" id="IPR016163">
    <property type="entry name" value="Ald_DH_C"/>
</dbReference>